<dbReference type="EMBL" id="CAJVQB010048483">
    <property type="protein sequence ID" value="CAG8834011.1"/>
    <property type="molecule type" value="Genomic_DNA"/>
</dbReference>
<keyword evidence="2" id="KW-1185">Reference proteome</keyword>
<dbReference type="Proteomes" id="UP000789901">
    <property type="component" value="Unassembled WGS sequence"/>
</dbReference>
<comment type="caution">
    <text evidence="1">The sequence shown here is derived from an EMBL/GenBank/DDBJ whole genome shotgun (WGS) entry which is preliminary data.</text>
</comment>
<organism evidence="1 2">
    <name type="scientific">Gigaspora margarita</name>
    <dbReference type="NCBI Taxonomy" id="4874"/>
    <lineage>
        <taxon>Eukaryota</taxon>
        <taxon>Fungi</taxon>
        <taxon>Fungi incertae sedis</taxon>
        <taxon>Mucoromycota</taxon>
        <taxon>Glomeromycotina</taxon>
        <taxon>Glomeromycetes</taxon>
        <taxon>Diversisporales</taxon>
        <taxon>Gigasporaceae</taxon>
        <taxon>Gigaspora</taxon>
    </lineage>
</organism>
<evidence type="ECO:0000313" key="1">
    <source>
        <dbReference type="EMBL" id="CAG8834011.1"/>
    </source>
</evidence>
<protein>
    <submittedName>
        <fullName evidence="1">35128_t:CDS:1</fullName>
    </submittedName>
</protein>
<feature type="non-terminal residue" evidence="1">
    <location>
        <position position="1"/>
    </location>
</feature>
<sequence length="275" mass="31525">EDENDIQELSSIALFLKEGIGYGLEELSHKGLESTLDYLFVKTLRLLYSSESVSDTDCKKDLIKRLVERVKRTDLGERSSKNWAASNAHFIVLERSLEKSIQATLESNLSTLVLLPLEHLLIEVLFQIQVPISIGMKTKEAHKIKLGLFRERKEVNYACSPFDLVHQGLTHKGDRATTSFRNYYFWAIGPERAVQKPCLKITSYKDSQVKILLNRAETLAFQAIDERYRARLGKTQHVFTKFYWLELAGLTMQMQEYLGAVARLHKEKGFANPAQ</sequence>
<reference evidence="1 2" key="1">
    <citation type="submission" date="2021-06" db="EMBL/GenBank/DDBJ databases">
        <authorList>
            <person name="Kallberg Y."/>
            <person name="Tangrot J."/>
            <person name="Rosling A."/>
        </authorList>
    </citation>
    <scope>NUCLEOTIDE SEQUENCE [LARGE SCALE GENOMIC DNA]</scope>
    <source>
        <strain evidence="1 2">120-4 pot B 10/14</strain>
    </source>
</reference>
<evidence type="ECO:0000313" key="2">
    <source>
        <dbReference type="Proteomes" id="UP000789901"/>
    </source>
</evidence>
<proteinExistence type="predicted"/>
<accession>A0ABN7WK59</accession>
<gene>
    <name evidence="1" type="ORF">GMARGA_LOCUS31836</name>
</gene>
<feature type="non-terminal residue" evidence="1">
    <location>
        <position position="275"/>
    </location>
</feature>
<name>A0ABN7WK59_GIGMA</name>